<dbReference type="OrthoDB" id="5390at2759"/>
<keyword evidence="4" id="KW-0175">Coiled coil</keyword>
<feature type="compositionally biased region" description="Basic and acidic residues" evidence="5">
    <location>
        <begin position="232"/>
        <end position="241"/>
    </location>
</feature>
<protein>
    <submittedName>
        <fullName evidence="7">Ribosomal RNA-processing protein 7 A</fullName>
    </submittedName>
</protein>
<dbReference type="OMA" id="FASYIYV"/>
<dbReference type="PANTHER" id="PTHR13191">
    <property type="entry name" value="RIBOSOMAL RNA PROCESSING PROTEIN 7-RELATED"/>
    <property type="match status" value="1"/>
</dbReference>
<evidence type="ECO:0000259" key="6">
    <source>
        <dbReference type="PROSITE" id="PS50102"/>
    </source>
</evidence>
<dbReference type="CDD" id="cd12951">
    <property type="entry name" value="RRP7_Rrp7A"/>
    <property type="match status" value="1"/>
</dbReference>
<gene>
    <name evidence="7" type="ORF">Fcan01_23562</name>
</gene>
<dbReference type="GO" id="GO:0006364">
    <property type="term" value="P:rRNA processing"/>
    <property type="evidence" value="ECO:0007669"/>
    <property type="project" value="TreeGrafter"/>
</dbReference>
<name>A0A226DAT1_FOLCA</name>
<dbReference type="InterPro" id="IPR040446">
    <property type="entry name" value="RRP7"/>
</dbReference>
<evidence type="ECO:0000313" key="8">
    <source>
        <dbReference type="Proteomes" id="UP000198287"/>
    </source>
</evidence>
<dbReference type="GO" id="GO:0000028">
    <property type="term" value="P:ribosomal small subunit assembly"/>
    <property type="evidence" value="ECO:0007669"/>
    <property type="project" value="TreeGrafter"/>
</dbReference>
<dbReference type="Proteomes" id="UP000198287">
    <property type="component" value="Unassembled WGS sequence"/>
</dbReference>
<feature type="coiled-coil region" evidence="4">
    <location>
        <begin position="261"/>
        <end position="288"/>
    </location>
</feature>
<dbReference type="PANTHER" id="PTHR13191:SF0">
    <property type="entry name" value="RIBOSOMAL RNA-PROCESSING PROTEIN 7 HOMOLOG A-RELATED"/>
    <property type="match status" value="1"/>
</dbReference>
<evidence type="ECO:0000256" key="4">
    <source>
        <dbReference type="SAM" id="Coils"/>
    </source>
</evidence>
<feature type="region of interest" description="Disordered" evidence="5">
    <location>
        <begin position="1"/>
        <end position="31"/>
    </location>
</feature>
<dbReference type="Gene3D" id="3.30.70.330">
    <property type="match status" value="1"/>
</dbReference>
<dbReference type="EMBL" id="LNIX01000028">
    <property type="protein sequence ID" value="OXA41721.1"/>
    <property type="molecule type" value="Genomic_DNA"/>
</dbReference>
<sequence length="294" mass="34047">MAKSKKKSGNEKKIDEETTSQESSSLSTRTTSEIGEISGFKVLRWKAKPESEVIREFFVKIHDVSEPTRRKPLGRTLLILNIPPFVYEKNIRQMFSAFGKIDEIFLHQKPTLSIPNQANKYFPSEKELVDGYKVAYVVFSDIRSVKELIQIKTNEIEPLLLNGEIHAGMRKWIDDYNSQIIDPAVLEEDVKQYMIEFEKQEIRRKAAEKQASEPDDEGWVTVTSQGKRAGTKRTESTQEKLKAKKRRMEKAVLNITPAQIKATKAKQLEELKKKFDEDKQKIALLKQQRKFKPF</sequence>
<comment type="caution">
    <text evidence="7">The sequence shown here is derived from an EMBL/GenBank/DDBJ whole genome shotgun (WGS) entry which is preliminary data.</text>
</comment>
<dbReference type="Pfam" id="PF12923">
    <property type="entry name" value="RRP7"/>
    <property type="match status" value="1"/>
</dbReference>
<dbReference type="InterPro" id="IPR012677">
    <property type="entry name" value="Nucleotide-bd_a/b_plait_sf"/>
</dbReference>
<accession>A0A226DAT1</accession>
<dbReference type="InterPro" id="IPR035979">
    <property type="entry name" value="RBD_domain_sf"/>
</dbReference>
<feature type="compositionally biased region" description="Low complexity" evidence="5">
    <location>
        <begin position="20"/>
        <end position="31"/>
    </location>
</feature>
<organism evidence="7 8">
    <name type="scientific">Folsomia candida</name>
    <name type="common">Springtail</name>
    <dbReference type="NCBI Taxonomy" id="158441"/>
    <lineage>
        <taxon>Eukaryota</taxon>
        <taxon>Metazoa</taxon>
        <taxon>Ecdysozoa</taxon>
        <taxon>Arthropoda</taxon>
        <taxon>Hexapoda</taxon>
        <taxon>Collembola</taxon>
        <taxon>Entomobryomorpha</taxon>
        <taxon>Isotomoidea</taxon>
        <taxon>Isotomidae</taxon>
        <taxon>Proisotominae</taxon>
        <taxon>Folsomia</taxon>
    </lineage>
</organism>
<feature type="region of interest" description="Disordered" evidence="5">
    <location>
        <begin position="207"/>
        <end position="247"/>
    </location>
</feature>
<dbReference type="GO" id="GO:0032545">
    <property type="term" value="C:CURI complex"/>
    <property type="evidence" value="ECO:0007669"/>
    <property type="project" value="TreeGrafter"/>
</dbReference>
<evidence type="ECO:0000256" key="2">
    <source>
        <dbReference type="ARBA" id="ARBA00022884"/>
    </source>
</evidence>
<dbReference type="Gene3D" id="6.10.250.1770">
    <property type="match status" value="1"/>
</dbReference>
<keyword evidence="2 3" id="KW-0694">RNA-binding</keyword>
<keyword evidence="8" id="KW-1185">Reference proteome</keyword>
<proteinExistence type="inferred from homology"/>
<dbReference type="InterPro" id="IPR000504">
    <property type="entry name" value="RRM_dom"/>
</dbReference>
<dbReference type="GO" id="GO:0003723">
    <property type="term" value="F:RNA binding"/>
    <property type="evidence" value="ECO:0007669"/>
    <property type="project" value="UniProtKB-UniRule"/>
</dbReference>
<dbReference type="AlphaFoldDB" id="A0A226DAT1"/>
<dbReference type="GO" id="GO:0034456">
    <property type="term" value="C:UTP-C complex"/>
    <property type="evidence" value="ECO:0007669"/>
    <property type="project" value="TreeGrafter"/>
</dbReference>
<evidence type="ECO:0000256" key="5">
    <source>
        <dbReference type="SAM" id="MobiDB-lite"/>
    </source>
</evidence>
<dbReference type="STRING" id="158441.A0A226DAT1"/>
<evidence type="ECO:0000256" key="1">
    <source>
        <dbReference type="ARBA" id="ARBA00006110"/>
    </source>
</evidence>
<reference evidence="7 8" key="1">
    <citation type="submission" date="2015-12" db="EMBL/GenBank/DDBJ databases">
        <title>The genome of Folsomia candida.</title>
        <authorList>
            <person name="Faddeeva A."/>
            <person name="Derks M.F."/>
            <person name="Anvar Y."/>
            <person name="Smit S."/>
            <person name="Van Straalen N."/>
            <person name="Roelofs D."/>
        </authorList>
    </citation>
    <scope>NUCLEOTIDE SEQUENCE [LARGE SCALE GENOMIC DNA]</scope>
    <source>
        <strain evidence="7 8">VU population</strain>
        <tissue evidence="7">Whole body</tissue>
    </source>
</reference>
<dbReference type="PROSITE" id="PS50102">
    <property type="entry name" value="RRM"/>
    <property type="match status" value="1"/>
</dbReference>
<evidence type="ECO:0000313" key="7">
    <source>
        <dbReference type="EMBL" id="OXA41721.1"/>
    </source>
</evidence>
<dbReference type="InterPro" id="IPR024326">
    <property type="entry name" value="RRP7_C"/>
</dbReference>
<feature type="domain" description="RRM" evidence="6">
    <location>
        <begin position="75"/>
        <end position="163"/>
    </location>
</feature>
<comment type="similarity">
    <text evidence="1">Belongs to the RRP7 family.</text>
</comment>
<evidence type="ECO:0000256" key="3">
    <source>
        <dbReference type="PROSITE-ProRule" id="PRU00176"/>
    </source>
</evidence>
<dbReference type="SUPFAM" id="SSF54928">
    <property type="entry name" value="RNA-binding domain, RBD"/>
    <property type="match status" value="1"/>
</dbReference>